<dbReference type="VEuPathDB" id="VectorBase:AARA014907"/>
<protein>
    <submittedName>
        <fullName evidence="1">Uncharacterized protein</fullName>
    </submittedName>
</protein>
<sequence>MLKPPLIATQFPKKKKNT</sequence>
<dbReference type="EnsemblMetazoa" id="AARA014907-RD">
    <property type="protein sequence ID" value="AARA014907-PD"/>
    <property type="gene ID" value="AARA014907"/>
</dbReference>
<accession>A0A182IHI1</accession>
<proteinExistence type="predicted"/>
<name>A0A182IHI1_ANOAR</name>
<reference evidence="2" key="1">
    <citation type="submission" date="2013-03" db="EMBL/GenBank/DDBJ databases">
        <title>The Genome Sequence of Anopheles arabiensis DONG5_A.</title>
        <authorList>
            <consortium name="The Broad Institute Genomics Platform"/>
            <person name="Neafsey D.E."/>
            <person name="Howell P."/>
            <person name="Walker B."/>
            <person name="Young S.K."/>
            <person name="Zeng Q."/>
            <person name="Gargeya S."/>
            <person name="Fitzgerald M."/>
            <person name="Haas B."/>
            <person name="Abouelleil A."/>
            <person name="Allen A.W."/>
            <person name="Alvarado L."/>
            <person name="Arachchi H.M."/>
            <person name="Berlin A.M."/>
            <person name="Chapman S.B."/>
            <person name="Gainer-Dewar J."/>
            <person name="Goldberg J."/>
            <person name="Griggs A."/>
            <person name="Gujja S."/>
            <person name="Hansen M."/>
            <person name="Howarth C."/>
            <person name="Imamovic A."/>
            <person name="Ireland A."/>
            <person name="Larimer J."/>
            <person name="McCowan C."/>
            <person name="Murphy C."/>
            <person name="Pearson M."/>
            <person name="Poon T.W."/>
            <person name="Priest M."/>
            <person name="Roberts A."/>
            <person name="Saif S."/>
            <person name="Shea T."/>
            <person name="Sisk P."/>
            <person name="Sykes S."/>
            <person name="Wortman J."/>
            <person name="Nusbaum C."/>
            <person name="Birren B."/>
        </authorList>
    </citation>
    <scope>NUCLEOTIDE SEQUENCE [LARGE SCALE GENOMIC DNA]</scope>
    <source>
        <strain evidence="2">Dongola</strain>
    </source>
</reference>
<reference evidence="1" key="2">
    <citation type="submission" date="2022-08" db="UniProtKB">
        <authorList>
            <consortium name="EnsemblMetazoa"/>
        </authorList>
    </citation>
    <scope>IDENTIFICATION</scope>
    <source>
        <strain evidence="1">Dongola</strain>
    </source>
</reference>
<dbReference type="EnsemblMetazoa" id="AARA014907-RE">
    <property type="protein sequence ID" value="AARA014907-PE"/>
    <property type="gene ID" value="AARA014907"/>
</dbReference>
<evidence type="ECO:0000313" key="1">
    <source>
        <dbReference type="EnsemblMetazoa" id="AARA014907-PD"/>
    </source>
</evidence>
<dbReference type="EnsemblMetazoa" id="AARA014907-RF">
    <property type="protein sequence ID" value="AARA014907-PF"/>
    <property type="gene ID" value="AARA014907"/>
</dbReference>
<evidence type="ECO:0000313" key="2">
    <source>
        <dbReference type="Proteomes" id="UP000075840"/>
    </source>
</evidence>
<dbReference type="Proteomes" id="UP000075840">
    <property type="component" value="Unassembled WGS sequence"/>
</dbReference>
<dbReference type="AlphaFoldDB" id="A0A182IHI1"/>
<keyword evidence="2" id="KW-1185">Reference proteome</keyword>
<dbReference type="EMBL" id="APCN01001149">
    <property type="status" value="NOT_ANNOTATED_CDS"/>
    <property type="molecule type" value="Genomic_DNA"/>
</dbReference>
<organism evidence="1 2">
    <name type="scientific">Anopheles arabiensis</name>
    <name type="common">Mosquito</name>
    <dbReference type="NCBI Taxonomy" id="7173"/>
    <lineage>
        <taxon>Eukaryota</taxon>
        <taxon>Metazoa</taxon>
        <taxon>Ecdysozoa</taxon>
        <taxon>Arthropoda</taxon>
        <taxon>Hexapoda</taxon>
        <taxon>Insecta</taxon>
        <taxon>Pterygota</taxon>
        <taxon>Neoptera</taxon>
        <taxon>Endopterygota</taxon>
        <taxon>Diptera</taxon>
        <taxon>Nematocera</taxon>
        <taxon>Culicoidea</taxon>
        <taxon>Culicidae</taxon>
        <taxon>Anophelinae</taxon>
        <taxon>Anopheles</taxon>
    </lineage>
</organism>